<organism evidence="1 2">
    <name type="scientific">Leisingera methylohalidivorans DSM 14336</name>
    <dbReference type="NCBI Taxonomy" id="999552"/>
    <lineage>
        <taxon>Bacteria</taxon>
        <taxon>Pseudomonadati</taxon>
        <taxon>Pseudomonadota</taxon>
        <taxon>Alphaproteobacteria</taxon>
        <taxon>Rhodobacterales</taxon>
        <taxon>Roseobacteraceae</taxon>
        <taxon>Leisingera</taxon>
    </lineage>
</organism>
<protein>
    <submittedName>
        <fullName evidence="1">Uncharacterized protein</fullName>
    </submittedName>
</protein>
<dbReference type="Proteomes" id="UP000018780">
    <property type="component" value="Chromosome"/>
</dbReference>
<keyword evidence="2" id="KW-1185">Reference proteome</keyword>
<reference evidence="1 2" key="1">
    <citation type="submission" date="2013-09" db="EMBL/GenBank/DDBJ databases">
        <authorList>
            <consortium name="DOE Joint Genome Institute"/>
            <person name="Klenk H.-P."/>
            <person name="Huntemann M."/>
            <person name="Han J."/>
            <person name="Chen A."/>
            <person name="Kyrpides N."/>
            <person name="Mavromatis K."/>
            <person name="Markowitz V."/>
            <person name="Palaniappan K."/>
            <person name="Ivanova N."/>
            <person name="Schaumberg A."/>
            <person name="Pati A."/>
            <person name="Liolios K."/>
            <person name="Nordberg H.P."/>
            <person name="Cantor M.N."/>
            <person name="Hua S.X."/>
            <person name="Woyke T."/>
        </authorList>
    </citation>
    <scope>NUCLEOTIDE SEQUENCE [LARGE SCALE GENOMIC DNA]</scope>
    <source>
        <strain evidence="1 2">DSM 14336</strain>
    </source>
</reference>
<proteinExistence type="predicted"/>
<accession>V9VW55</accession>
<evidence type="ECO:0000313" key="1">
    <source>
        <dbReference type="EMBL" id="AHD02986.1"/>
    </source>
</evidence>
<dbReference type="HOGENOM" id="CLU_3044887_0_0_5"/>
<evidence type="ECO:0000313" key="2">
    <source>
        <dbReference type="Proteomes" id="UP000018780"/>
    </source>
</evidence>
<dbReference type="AlphaFoldDB" id="V9VW55"/>
<name>V9VW55_9RHOB</name>
<gene>
    <name evidence="1" type="ORF">METH_07745</name>
</gene>
<dbReference type="EMBL" id="CP006773">
    <property type="protein sequence ID" value="AHD02986.1"/>
    <property type="molecule type" value="Genomic_DNA"/>
</dbReference>
<dbReference type="KEGG" id="lmd:METH_07745"/>
<sequence>MKQRLDNDPESRPPIAACFPLKATMGHTLSDLAELHFGGELHHSCIGRKLNIYR</sequence>